<sequence length="296" mass="32451">MEYLHGIDIGGTNIKSIILDQQRQIIHQSKHPTTSKWASVVEQINRNARKKYNIESVGIAAPGLVNQQNDRIVCLPERLAGIVDFDWQSIFGNEEFTVLNDAHAATIAEYECHFATKYQHLLLLTLGTGVGGGLILNGQLHQGAQQRAGHLGHTALQMNLGQTMTNMPGSLEWHVGNFSAKERSNGRFDDNLQILQAYRSGDPFGQLLWLKMMESLSVGISGLINAFAPEVVVLAGGLTLAKEDLFAPLQKMMDQYEWRTNGKSTPIVAAGFDDFAGAIGAALFAHQQISTISQKL</sequence>
<proteinExistence type="inferred from homology"/>
<keyword evidence="2" id="KW-0808">Transferase</keyword>
<accession>A0ABM7VJS8</accession>
<dbReference type="Pfam" id="PF00480">
    <property type="entry name" value="ROK"/>
    <property type="match status" value="1"/>
</dbReference>
<evidence type="ECO:0000313" key="2">
    <source>
        <dbReference type="EMBL" id="BDD01233.1"/>
    </source>
</evidence>
<evidence type="ECO:0000313" key="3">
    <source>
        <dbReference type="Proteomes" id="UP001354989"/>
    </source>
</evidence>
<dbReference type="InterPro" id="IPR043129">
    <property type="entry name" value="ATPase_NBD"/>
</dbReference>
<organism evidence="2 3">
    <name type="scientific">Persicobacter psychrovividus</name>
    <dbReference type="NCBI Taxonomy" id="387638"/>
    <lineage>
        <taxon>Bacteria</taxon>
        <taxon>Pseudomonadati</taxon>
        <taxon>Bacteroidota</taxon>
        <taxon>Cytophagia</taxon>
        <taxon>Cytophagales</taxon>
        <taxon>Persicobacteraceae</taxon>
        <taxon>Persicobacter</taxon>
    </lineage>
</organism>
<dbReference type="PROSITE" id="PS01125">
    <property type="entry name" value="ROK"/>
    <property type="match status" value="1"/>
</dbReference>
<geneLocation type="plasmid" evidence="2 3">
    <name>pPP2</name>
</geneLocation>
<dbReference type="RefSeq" id="WP_332921719.1">
    <property type="nucleotide sequence ID" value="NZ_AP025294.1"/>
</dbReference>
<keyword evidence="3" id="KW-1185">Reference proteome</keyword>
<evidence type="ECO:0000256" key="1">
    <source>
        <dbReference type="ARBA" id="ARBA00006479"/>
    </source>
</evidence>
<dbReference type="InterPro" id="IPR000600">
    <property type="entry name" value="ROK"/>
</dbReference>
<dbReference type="Proteomes" id="UP001354989">
    <property type="component" value="Plasmid pPP2"/>
</dbReference>
<dbReference type="PANTHER" id="PTHR18964:SF149">
    <property type="entry name" value="BIFUNCTIONAL UDP-N-ACETYLGLUCOSAMINE 2-EPIMERASE_N-ACETYLMANNOSAMINE KINASE"/>
    <property type="match status" value="1"/>
</dbReference>
<dbReference type="EMBL" id="AP025294">
    <property type="protein sequence ID" value="BDD01233.1"/>
    <property type="molecule type" value="Genomic_DNA"/>
</dbReference>
<reference evidence="2 3" key="1">
    <citation type="submission" date="2021-12" db="EMBL/GenBank/DDBJ databases">
        <title>Genome sequencing of bacteria with rrn-lacking chromosome and rrn-plasmid.</title>
        <authorList>
            <person name="Anda M."/>
            <person name="Iwasaki W."/>
        </authorList>
    </citation>
    <scope>NUCLEOTIDE SEQUENCE [LARGE SCALE GENOMIC DNA]</scope>
    <source>
        <strain evidence="2 3">NBRC 101262</strain>
        <plasmid evidence="2 3">pPP2</plasmid>
    </source>
</reference>
<dbReference type="CDD" id="cd23763">
    <property type="entry name" value="ASKHA_ATPase_ROK"/>
    <property type="match status" value="1"/>
</dbReference>
<gene>
    <name evidence="2" type="ORF">PEPS_35130</name>
</gene>
<name>A0ABM7VJS8_9BACT</name>
<comment type="similarity">
    <text evidence="1">Belongs to the ROK (NagC/XylR) family.</text>
</comment>
<keyword evidence="2" id="KW-0614">Plasmid</keyword>
<dbReference type="Gene3D" id="3.30.420.40">
    <property type="match status" value="2"/>
</dbReference>
<dbReference type="PANTHER" id="PTHR18964">
    <property type="entry name" value="ROK (REPRESSOR, ORF, KINASE) FAMILY"/>
    <property type="match status" value="1"/>
</dbReference>
<dbReference type="GO" id="GO:0016301">
    <property type="term" value="F:kinase activity"/>
    <property type="evidence" value="ECO:0007669"/>
    <property type="project" value="UniProtKB-KW"/>
</dbReference>
<dbReference type="SUPFAM" id="SSF53067">
    <property type="entry name" value="Actin-like ATPase domain"/>
    <property type="match status" value="1"/>
</dbReference>
<keyword evidence="2" id="KW-0418">Kinase</keyword>
<protein>
    <submittedName>
        <fullName evidence="2">Sugar kinase</fullName>
    </submittedName>
</protein>
<dbReference type="InterPro" id="IPR049874">
    <property type="entry name" value="ROK_cs"/>
</dbReference>